<sequence>MTSAVQARLDPDKMIEQACELTGLDDFGEDDGWRSNLDRLVADFVAEADLSLLGTEIAAADILVPLCNRLHITGWRNVHPEVAEERIERPIIIMGQPRTGTTILYDLLTEDPDLRAPLTWEVDRPFPVPQPETYETDPRIDEIQAQLEMTEQLMPGFMKWHPMSARFGQECVRITAGTFCSMIYSTQYRLPNYAHWLMHEADHTAAYRYHRKFLQHLQSGVPGQWLLKTPAHLWQLDKLLAEYPDAILVQTHRDPLVVISSISALIAHLQKLASDGASVQRAAGLCSDEILLGLERSMQMIDDGVVGPNRIINVRFADFMRDPFDTISTIYERLGRELTLVAEQRMREHLSANPGDGGGNRYMWADTGLDAAELREKVRAYQERYDVPSEPLR</sequence>
<reference evidence="1" key="1">
    <citation type="submission" date="2016-03" db="EMBL/GenBank/DDBJ databases">
        <authorList>
            <person name="Ploux O."/>
        </authorList>
    </citation>
    <scope>NUCLEOTIDE SEQUENCE</scope>
    <source>
        <strain evidence="1">UC10</strain>
    </source>
</reference>
<dbReference type="AlphaFoldDB" id="A0A1Y5PEJ2"/>
<dbReference type="InterPro" id="IPR052736">
    <property type="entry name" value="Stf3_sulfotransferase"/>
</dbReference>
<protein>
    <recommendedName>
        <fullName evidence="2">Sulfotransferase</fullName>
    </recommendedName>
</protein>
<organism evidence="1">
    <name type="scientific">uncultured Mycobacterium sp</name>
    <dbReference type="NCBI Taxonomy" id="171292"/>
    <lineage>
        <taxon>Bacteria</taxon>
        <taxon>Bacillati</taxon>
        <taxon>Actinomycetota</taxon>
        <taxon>Actinomycetes</taxon>
        <taxon>Mycobacteriales</taxon>
        <taxon>Mycobacteriaceae</taxon>
        <taxon>Mycobacterium</taxon>
        <taxon>environmental samples</taxon>
    </lineage>
</organism>
<dbReference type="EMBL" id="FLQS01000034">
    <property type="protein sequence ID" value="SBS77135.1"/>
    <property type="molecule type" value="Genomic_DNA"/>
</dbReference>
<dbReference type="Gene3D" id="3.40.50.300">
    <property type="entry name" value="P-loop containing nucleotide triphosphate hydrolases"/>
    <property type="match status" value="1"/>
</dbReference>
<dbReference type="PANTHER" id="PTHR36451:SF1">
    <property type="entry name" value="OMEGA-HYDROXY-BETA-DIHYDROMENAQUINONE-9 SULFOTRANSFERASE STF3"/>
    <property type="match status" value="1"/>
</dbReference>
<evidence type="ECO:0008006" key="2">
    <source>
        <dbReference type="Google" id="ProtNLM"/>
    </source>
</evidence>
<dbReference type="InterPro" id="IPR027417">
    <property type="entry name" value="P-loop_NTPase"/>
</dbReference>
<proteinExistence type="predicted"/>
<evidence type="ECO:0000313" key="1">
    <source>
        <dbReference type="EMBL" id="SBS77135.1"/>
    </source>
</evidence>
<dbReference type="Pfam" id="PF13469">
    <property type="entry name" value="Sulfotransfer_3"/>
    <property type="match status" value="1"/>
</dbReference>
<accession>A0A1Y5PEJ2</accession>
<dbReference type="PANTHER" id="PTHR36451">
    <property type="entry name" value="PAPS-DEPENDENT SULFOTRANSFERASE STF3"/>
    <property type="match status" value="1"/>
</dbReference>
<name>A0A1Y5PEJ2_9MYCO</name>
<gene>
    <name evidence="1" type="ORF">MHPYR_40137</name>
</gene>
<dbReference type="SUPFAM" id="SSF52540">
    <property type="entry name" value="P-loop containing nucleoside triphosphate hydrolases"/>
    <property type="match status" value="1"/>
</dbReference>